<dbReference type="Gene3D" id="3.50.50.60">
    <property type="entry name" value="FAD/NAD(P)-binding domain"/>
    <property type="match status" value="2"/>
</dbReference>
<keyword evidence="1" id="KW-0285">Flavoprotein</keyword>
<dbReference type="InterPro" id="IPR020946">
    <property type="entry name" value="Flavin_mOase-like"/>
</dbReference>
<reference evidence="5" key="1">
    <citation type="submission" date="2015-11" db="EMBL/GenBank/DDBJ databases">
        <title>Complete genome sequence of a polyethylene glycol-degrading strain Sphingopyxis terrae strain 203-1 (NBRC 15098).</title>
        <authorList>
            <person name="Yoshiyuki O."/>
            <person name="Shouta N."/>
            <person name="Nagata Y."/>
            <person name="Numata M."/>
            <person name="Tsuchikane K."/>
            <person name="Hosoyama A."/>
            <person name="Yamazoe A."/>
            <person name="Tsuda M."/>
            <person name="Fujita N."/>
            <person name="Kawai F."/>
        </authorList>
    </citation>
    <scope>NUCLEOTIDE SEQUENCE [LARGE SCALE GENOMIC DNA]</scope>
    <source>
        <strain evidence="5">203-1</strain>
    </source>
</reference>
<dbReference type="EMBL" id="CP013342">
    <property type="protein sequence ID" value="AMU94394.1"/>
    <property type="molecule type" value="Genomic_DNA"/>
</dbReference>
<dbReference type="Proteomes" id="UP000076234">
    <property type="component" value="Chromosome"/>
</dbReference>
<dbReference type="PANTHER" id="PTHR42877:SF4">
    <property type="entry name" value="FAD_NAD(P)-BINDING DOMAIN-CONTAINING PROTEIN-RELATED"/>
    <property type="match status" value="1"/>
</dbReference>
<sequence>MTQPITDRPIAADRIDWPLLESGVEQANIPALLMLLHQMTGEEKWLEDPYRPARAPGLDDNDSGQLPEDIQREVREAARLAIKAWLTGTPLALPRPDNAHLARMLSVAMTEHVPEEYGDIVAAGMLYAPTPRAIPPLLKTKSAIVIGGGISGICAGIELQRLGIDYVLFEKNEDFGGTWFENRYPGCGVDTPSLTYTFSCRPNDWSKYFPLRDEIENYLLETAREYGLAAHAQFNSKVESARWIDDAQQWEVVVSKPDGSTAAHRADYLFSAVGILNIPQYPSIEGLDGFEGEVIHTSRWPQGADLSGKRVAVIGNGASGMQVAPAIADEVRSLTLFARSKQWAAPFPQFRKSVPDGVRYLMQAVPLYRAWLEQRLSWTFNDRVHGTLRRDPGWPHPERAVNAINDGHRRHFTRYVEEQLAERPDLIADVLPDYPPFAKRMLLDNGWYRTLLKPNVQLIPEHLARVEGNRLISSSGIEVEADVIILATGFQTTRVLGSYEVIGRNGALLRDIWGEDDAAAYLGTLVPGFPNLFILLGPNVGSGHGGSMIRNIENQMHFAGEVVLASAARGAATVEVKDEVYQDYRRQIDEAHEKLVWTHPGTENWYRNAKGRVIAITPWRNDAFWRMTRSPNADDLAFGRQDSDGLDARAEAG</sequence>
<proteinExistence type="predicted"/>
<dbReference type="GO" id="GO:0004499">
    <property type="term" value="F:N,N-dimethylaniline monooxygenase activity"/>
    <property type="evidence" value="ECO:0007669"/>
    <property type="project" value="InterPro"/>
</dbReference>
<keyword evidence="3" id="KW-0560">Oxidoreductase</keyword>
<keyword evidence="4" id="KW-0503">Monooxygenase</keyword>
<evidence type="ECO:0000256" key="3">
    <source>
        <dbReference type="ARBA" id="ARBA00023002"/>
    </source>
</evidence>
<dbReference type="InterPro" id="IPR051209">
    <property type="entry name" value="FAD-bind_Monooxygenase_sf"/>
</dbReference>
<dbReference type="InterPro" id="IPR036188">
    <property type="entry name" value="FAD/NAD-bd_sf"/>
</dbReference>
<name>A0A142VX96_9SPHN</name>
<dbReference type="SUPFAM" id="SSF51905">
    <property type="entry name" value="FAD/NAD(P)-binding domain"/>
    <property type="match status" value="2"/>
</dbReference>
<dbReference type="PRINTS" id="PR00368">
    <property type="entry name" value="FADPNR"/>
</dbReference>
<dbReference type="PANTHER" id="PTHR42877">
    <property type="entry name" value="L-ORNITHINE N(5)-MONOOXYGENASE-RELATED"/>
    <property type="match status" value="1"/>
</dbReference>
<dbReference type="GO" id="GO:0050661">
    <property type="term" value="F:NADP binding"/>
    <property type="evidence" value="ECO:0007669"/>
    <property type="project" value="InterPro"/>
</dbReference>
<evidence type="ECO:0000256" key="2">
    <source>
        <dbReference type="ARBA" id="ARBA00022827"/>
    </source>
</evidence>
<evidence type="ECO:0000256" key="1">
    <source>
        <dbReference type="ARBA" id="ARBA00022630"/>
    </source>
</evidence>
<reference evidence="4 5" key="2">
    <citation type="journal article" date="2016" name="Genome Announc.">
        <title>Complete Genome Sequence of Sphingopyxis terrae Strain 203-1 (NBRC 111660), a Polyethylene Glycol Degrader.</title>
        <authorList>
            <person name="Ohtsubo Y."/>
            <person name="Nonoyama S."/>
            <person name="Nagata Y."/>
            <person name="Numata M."/>
            <person name="Tsuchikane K."/>
            <person name="Hosoyama A."/>
            <person name="Yamazoe A."/>
            <person name="Tsuda M."/>
            <person name="Fujita N."/>
            <person name="Kawai F."/>
        </authorList>
    </citation>
    <scope>NUCLEOTIDE SEQUENCE [LARGE SCALE GENOMIC DNA]</scope>
    <source>
        <strain evidence="4 5">203-1</strain>
    </source>
</reference>
<dbReference type="RefSeq" id="WP_062901286.1">
    <property type="nucleotide sequence ID" value="NZ_CP013342.1"/>
</dbReference>
<protein>
    <submittedName>
        <fullName evidence="4">Monooxygenase</fullName>
    </submittedName>
</protein>
<organism evidence="4 5">
    <name type="scientific">Sphingopyxis terrae subsp. terrae NBRC 15098</name>
    <dbReference type="NCBI Taxonomy" id="1219058"/>
    <lineage>
        <taxon>Bacteria</taxon>
        <taxon>Pseudomonadati</taxon>
        <taxon>Pseudomonadota</taxon>
        <taxon>Alphaproteobacteria</taxon>
        <taxon>Sphingomonadales</taxon>
        <taxon>Sphingomonadaceae</taxon>
        <taxon>Sphingopyxis</taxon>
    </lineage>
</organism>
<accession>A0A142VX96</accession>
<dbReference type="GO" id="GO:0050660">
    <property type="term" value="F:flavin adenine dinucleotide binding"/>
    <property type="evidence" value="ECO:0007669"/>
    <property type="project" value="InterPro"/>
</dbReference>
<dbReference type="KEGG" id="ster:AOA14_07210"/>
<evidence type="ECO:0000313" key="4">
    <source>
        <dbReference type="EMBL" id="AMU94394.1"/>
    </source>
</evidence>
<evidence type="ECO:0000313" key="5">
    <source>
        <dbReference type="Proteomes" id="UP000076234"/>
    </source>
</evidence>
<gene>
    <name evidence="4" type="ORF">AOA14_07210</name>
</gene>
<keyword evidence="2" id="KW-0274">FAD</keyword>
<dbReference type="STRING" id="1219058.AOA14_07210"/>
<dbReference type="AlphaFoldDB" id="A0A142VX96"/>
<dbReference type="Pfam" id="PF00743">
    <property type="entry name" value="FMO-like"/>
    <property type="match status" value="1"/>
</dbReference>
<dbReference type="PRINTS" id="PR00411">
    <property type="entry name" value="PNDRDTASEI"/>
</dbReference>